<name>A0ABM8UGP6_9GAMM</name>
<keyword evidence="1" id="KW-0732">Signal</keyword>
<protein>
    <submittedName>
        <fullName evidence="2">Uncharacterized protein</fullName>
    </submittedName>
</protein>
<evidence type="ECO:0000313" key="2">
    <source>
        <dbReference type="EMBL" id="CAG4975151.1"/>
    </source>
</evidence>
<gene>
    <name evidence="2" type="ORF">LYB30171_01848</name>
</gene>
<keyword evidence="3" id="KW-1185">Reference proteome</keyword>
<dbReference type="RefSeq" id="WP_215218407.1">
    <property type="nucleotide sequence ID" value="NZ_OU015430.1"/>
</dbReference>
<feature type="signal peptide" evidence="1">
    <location>
        <begin position="1"/>
        <end position="20"/>
    </location>
</feature>
<feature type="chain" id="PRO_5045037483" evidence="1">
    <location>
        <begin position="21"/>
        <end position="149"/>
    </location>
</feature>
<evidence type="ECO:0000256" key="1">
    <source>
        <dbReference type="SAM" id="SignalP"/>
    </source>
</evidence>
<sequence length="149" mass="16037">MNKTALCLPLLLLAASAAHAQDVAGCPQLPAGSDLVWEHRATGDADFCRALRADGSEAFGLYISREATFDPKRANRQEAGAIDGREVHWYRAELATKPNIEARETLLKLDDGRVAHVWLQAAPGAPLQQAFDMASGLRFGADRQVAAGQ</sequence>
<reference evidence="2 3" key="1">
    <citation type="submission" date="2021-04" db="EMBL/GenBank/DDBJ databases">
        <authorList>
            <person name="Rodrigo-Torres L."/>
            <person name="Arahal R. D."/>
            <person name="Lucena T."/>
        </authorList>
    </citation>
    <scope>NUCLEOTIDE SEQUENCE [LARGE SCALE GENOMIC DNA]</scope>
    <source>
        <strain evidence="2 3">CECT 30171</strain>
    </source>
</reference>
<dbReference type="EMBL" id="OU015430">
    <property type="protein sequence ID" value="CAG4975151.1"/>
    <property type="molecule type" value="Genomic_DNA"/>
</dbReference>
<organism evidence="2 3">
    <name type="scientific">Novilysobacter luteus</name>
    <dbReference type="NCBI Taxonomy" id="2822368"/>
    <lineage>
        <taxon>Bacteria</taxon>
        <taxon>Pseudomonadati</taxon>
        <taxon>Pseudomonadota</taxon>
        <taxon>Gammaproteobacteria</taxon>
        <taxon>Lysobacterales</taxon>
        <taxon>Lysobacteraceae</taxon>
        <taxon>Novilysobacter</taxon>
    </lineage>
</organism>
<proteinExistence type="predicted"/>
<evidence type="ECO:0000313" key="3">
    <source>
        <dbReference type="Proteomes" id="UP000680116"/>
    </source>
</evidence>
<dbReference type="Proteomes" id="UP000680116">
    <property type="component" value="Chromosome"/>
</dbReference>
<accession>A0ABM8UGP6</accession>